<organism evidence="1 2">
    <name type="scientific">Mariniflexile ostreae</name>
    <dbReference type="NCBI Taxonomy" id="1520892"/>
    <lineage>
        <taxon>Bacteria</taxon>
        <taxon>Pseudomonadati</taxon>
        <taxon>Bacteroidota</taxon>
        <taxon>Flavobacteriia</taxon>
        <taxon>Flavobacteriales</taxon>
        <taxon>Flavobacteriaceae</taxon>
        <taxon>Mariniflexile</taxon>
    </lineage>
</organism>
<evidence type="ECO:0000313" key="2">
    <source>
        <dbReference type="Proteomes" id="UP001589585"/>
    </source>
</evidence>
<sequence>MIKFMLLANIYSNSFDHISYFYRNFIKDIDYILCFCAFDNGDNTAFLSVGFFIGQDGVELSFG</sequence>
<keyword evidence="2" id="KW-1185">Reference proteome</keyword>
<evidence type="ECO:0000313" key="1">
    <source>
        <dbReference type="EMBL" id="MFB9057283.1"/>
    </source>
</evidence>
<proteinExistence type="predicted"/>
<gene>
    <name evidence="1" type="ORF">ACFFU9_11090</name>
</gene>
<dbReference type="EMBL" id="JBHMFC010000073">
    <property type="protein sequence ID" value="MFB9057283.1"/>
    <property type="molecule type" value="Genomic_DNA"/>
</dbReference>
<protein>
    <submittedName>
        <fullName evidence="1">Uncharacterized protein</fullName>
    </submittedName>
</protein>
<comment type="caution">
    <text evidence="1">The sequence shown here is derived from an EMBL/GenBank/DDBJ whole genome shotgun (WGS) entry which is preliminary data.</text>
</comment>
<accession>A0ABV5FCY0</accession>
<dbReference type="Proteomes" id="UP001589585">
    <property type="component" value="Unassembled WGS sequence"/>
</dbReference>
<reference evidence="1 2" key="1">
    <citation type="submission" date="2024-09" db="EMBL/GenBank/DDBJ databases">
        <authorList>
            <person name="Sun Q."/>
            <person name="Mori K."/>
        </authorList>
    </citation>
    <scope>NUCLEOTIDE SEQUENCE [LARGE SCALE GENOMIC DNA]</scope>
    <source>
        <strain evidence="1 2">CECT 8622</strain>
    </source>
</reference>
<name>A0ABV5FCY0_9FLAO</name>